<name>A0A544VZG4_9MYCO</name>
<protein>
    <submittedName>
        <fullName evidence="1">Uncharacterized protein</fullName>
    </submittedName>
</protein>
<gene>
    <name evidence="1" type="ORF">D8S82_17185</name>
</gene>
<proteinExistence type="predicted"/>
<dbReference type="EMBL" id="VIFX01000021">
    <property type="protein sequence ID" value="TQR85364.1"/>
    <property type="molecule type" value="Genomic_DNA"/>
</dbReference>
<dbReference type="Proteomes" id="UP000315759">
    <property type="component" value="Unassembled WGS sequence"/>
</dbReference>
<organism evidence="1 2">
    <name type="scientific">Mycolicibacterium hodleri</name>
    <dbReference type="NCBI Taxonomy" id="49897"/>
    <lineage>
        <taxon>Bacteria</taxon>
        <taxon>Bacillati</taxon>
        <taxon>Actinomycetota</taxon>
        <taxon>Actinomycetes</taxon>
        <taxon>Mycobacteriales</taxon>
        <taxon>Mycobacteriaceae</taxon>
        <taxon>Mycolicibacterium</taxon>
    </lineage>
</organism>
<dbReference type="PROSITE" id="PS51318">
    <property type="entry name" value="TAT"/>
    <property type="match status" value="1"/>
</dbReference>
<dbReference type="InterPro" id="IPR017853">
    <property type="entry name" value="GH"/>
</dbReference>
<dbReference type="RefSeq" id="WP_142553235.1">
    <property type="nucleotide sequence ID" value="NZ_VIFX01000021.1"/>
</dbReference>
<dbReference type="Gene3D" id="3.20.20.80">
    <property type="entry name" value="Glycosidases"/>
    <property type="match status" value="1"/>
</dbReference>
<sequence length="375" mass="42065">MNRQISRQALLRGAIASGAGALFWPRSPAEESVAGAVGRLRSLSEANHVDLKAMSLSNVPQNRWQESTYPAIPAELKIRGVNHVLKFEDLGPQDSNGVWAAMWRVWDWDGWIRPQLDDIATVGNTVRFWGSTLALALSNVSLNQYLAQWKQALDHIQTLGLYVYPCGGDLGSWGGYTVDESVKCYSELASLLATYDNVIGMDIVNEAALLPWHQTKPSDRLYRQPQPYEQFVQQLGEAVRAHAIPITYSRSLRSAEQWMVENPLDSAGDFLDFHIYYKPTPADSLGVYETSWGKGKNMVIGEFGMNTTESAEARSDYYEAIRKLTSNDPNCRGAFAWAAYDPLPTPDWEYGLFDRQRTLRNDIADPFSAFRIDGL</sequence>
<evidence type="ECO:0000313" key="2">
    <source>
        <dbReference type="Proteomes" id="UP000315759"/>
    </source>
</evidence>
<reference evidence="1 2" key="1">
    <citation type="submission" date="2018-10" db="EMBL/GenBank/DDBJ databases">
        <title>Draft genome of Mycobacterium hodleri strain B.</title>
        <authorList>
            <person name="Amande T.J."/>
            <person name="Mcgenity T.J."/>
        </authorList>
    </citation>
    <scope>NUCLEOTIDE SEQUENCE [LARGE SCALE GENOMIC DNA]</scope>
    <source>
        <strain evidence="1 2">B</strain>
    </source>
</reference>
<keyword evidence="2" id="KW-1185">Reference proteome</keyword>
<accession>A0A544VZG4</accession>
<dbReference type="InterPro" id="IPR006311">
    <property type="entry name" value="TAT_signal"/>
</dbReference>
<dbReference type="SUPFAM" id="SSF51445">
    <property type="entry name" value="(Trans)glycosidases"/>
    <property type="match status" value="1"/>
</dbReference>
<evidence type="ECO:0000313" key="1">
    <source>
        <dbReference type="EMBL" id="TQR85364.1"/>
    </source>
</evidence>
<dbReference type="AlphaFoldDB" id="A0A544VZG4"/>
<comment type="caution">
    <text evidence="1">The sequence shown here is derived from an EMBL/GenBank/DDBJ whole genome shotgun (WGS) entry which is preliminary data.</text>
</comment>